<dbReference type="SUPFAM" id="SSF53335">
    <property type="entry name" value="S-adenosyl-L-methionine-dependent methyltransferases"/>
    <property type="match status" value="1"/>
</dbReference>
<dbReference type="Pfam" id="PF08241">
    <property type="entry name" value="Methyltransf_11"/>
    <property type="match status" value="1"/>
</dbReference>
<reference evidence="2 3" key="1">
    <citation type="submission" date="2020-03" db="EMBL/GenBank/DDBJ databases">
        <authorList>
            <person name="Picone N."/>
        </authorList>
    </citation>
    <scope>NUCLEOTIDE SEQUENCE [LARGE SCALE GENOMIC DNA]</scope>
    <source>
        <strain evidence="2">NSCAC1</strain>
    </source>
</reference>
<dbReference type="AlphaFoldDB" id="A0A7G1Q862"/>
<keyword evidence="2" id="KW-0808">Transferase</keyword>
<dbReference type="GO" id="GO:0008757">
    <property type="term" value="F:S-adenosylmethionine-dependent methyltransferase activity"/>
    <property type="evidence" value="ECO:0007669"/>
    <property type="project" value="InterPro"/>
</dbReference>
<dbReference type="EMBL" id="LR778175">
    <property type="protein sequence ID" value="CAB1274503.1"/>
    <property type="molecule type" value="Genomic_DNA"/>
</dbReference>
<dbReference type="Proteomes" id="UP000516072">
    <property type="component" value="Chromosome"/>
</dbReference>
<dbReference type="RefSeq" id="WP_197744585.1">
    <property type="nucleotide sequence ID" value="NZ_LR778175.1"/>
</dbReference>
<evidence type="ECO:0000259" key="1">
    <source>
        <dbReference type="Pfam" id="PF08241"/>
    </source>
</evidence>
<evidence type="ECO:0000313" key="2">
    <source>
        <dbReference type="EMBL" id="CAB1274503.1"/>
    </source>
</evidence>
<dbReference type="Gene3D" id="3.40.50.150">
    <property type="entry name" value="Vaccinia Virus protein VP39"/>
    <property type="match status" value="1"/>
</dbReference>
<dbReference type="InterPro" id="IPR029063">
    <property type="entry name" value="SAM-dependent_MTases_sf"/>
</dbReference>
<protein>
    <submittedName>
        <fullName evidence="2">Generic methyl-transferase</fullName>
    </submittedName>
</protein>
<organism evidence="2 3">
    <name type="scientific">Candidatus Nitrosacidococcus tergens</name>
    <dbReference type="NCBI Taxonomy" id="553981"/>
    <lineage>
        <taxon>Bacteria</taxon>
        <taxon>Pseudomonadati</taxon>
        <taxon>Pseudomonadota</taxon>
        <taxon>Gammaproteobacteria</taxon>
        <taxon>Chromatiales</taxon>
        <taxon>Chromatiaceae</taxon>
        <taxon>Candidatus Nitrosacidococcus</taxon>
    </lineage>
</organism>
<feature type="domain" description="Methyltransferase type 11" evidence="1">
    <location>
        <begin position="80"/>
        <end position="128"/>
    </location>
</feature>
<accession>A0A7G1Q862</accession>
<dbReference type="InterPro" id="IPR013216">
    <property type="entry name" value="Methyltransf_11"/>
</dbReference>
<keyword evidence="3" id="KW-1185">Reference proteome</keyword>
<dbReference type="KEGG" id="ntg:NSCAC_0202"/>
<proteinExistence type="predicted"/>
<name>A0A7G1Q862_9GAMM</name>
<gene>
    <name evidence="2" type="ORF">NSCAC_0202</name>
</gene>
<evidence type="ECO:0000313" key="3">
    <source>
        <dbReference type="Proteomes" id="UP000516072"/>
    </source>
</evidence>
<sequence length="252" mass="29044">MDFNHLSRQSFYAWFNTSSGIRLLEEEQLELGNILPSLFGYHIIQLGSLNKEINLLSSSYILDQVIVDIEISKNSQMPNVISKIDILPFGSETIDVVLLPHTLEYAPSPHFLLQEVQRVLIPNGTLIILGLNPWSFLGIRRFFPYKGEQIPWYGHFYSLTHIQRWLALLGFKVVKSRYFLFHSTAKCSRLIKNLYSLVNTKCYLSPFFFEGYLLIANKEVVRLNPVDLKWEKQGGVEISGVVEPVAQVHFHD</sequence>